<dbReference type="RefSeq" id="WP_163684376.1">
    <property type="nucleotide sequence ID" value="NZ_AP022608.1"/>
</dbReference>
<name>A0A7I7WJG4_MYCGU</name>
<accession>A0A7I7WJG4</accession>
<dbReference type="Proteomes" id="UP000466187">
    <property type="component" value="Chromosome"/>
</dbReference>
<evidence type="ECO:0000313" key="2">
    <source>
        <dbReference type="Proteomes" id="UP000466187"/>
    </source>
</evidence>
<protein>
    <recommendedName>
        <fullName evidence="3">HTH merR-type domain-containing protein</fullName>
    </recommendedName>
</protein>
<gene>
    <name evidence="1" type="ORF">MGAD_03230</name>
</gene>
<sequence>MSTRPEHGHRTNPTLAGSVPWSLDKLAALAGETEAHIRGYADAGLLHRQPDGQFEPDSRHRLRLIQFARSAASAKTTWRPRA</sequence>
<evidence type="ECO:0000313" key="1">
    <source>
        <dbReference type="EMBL" id="BBZ15988.1"/>
    </source>
</evidence>
<dbReference type="AlphaFoldDB" id="A0A7I7WJG4"/>
<proteinExistence type="predicted"/>
<dbReference type="EMBL" id="AP022608">
    <property type="protein sequence ID" value="BBZ15988.1"/>
    <property type="molecule type" value="Genomic_DNA"/>
</dbReference>
<reference evidence="1 2" key="1">
    <citation type="journal article" date="2019" name="Emerg. Microbes Infect.">
        <title>Comprehensive subspecies identification of 175 nontuberculous mycobacteria species based on 7547 genomic profiles.</title>
        <authorList>
            <person name="Matsumoto Y."/>
            <person name="Kinjo T."/>
            <person name="Motooka D."/>
            <person name="Nabeya D."/>
            <person name="Jung N."/>
            <person name="Uechi K."/>
            <person name="Horii T."/>
            <person name="Iida T."/>
            <person name="Fujita J."/>
            <person name="Nakamura S."/>
        </authorList>
    </citation>
    <scope>NUCLEOTIDE SEQUENCE [LARGE SCALE GENOMIC DNA]</scope>
    <source>
        <strain evidence="1 2">JCM 12688</strain>
    </source>
</reference>
<organism evidence="1 2">
    <name type="scientific">Mycolicibacterium gadium</name>
    <name type="common">Mycobacterium gadium</name>
    <dbReference type="NCBI Taxonomy" id="1794"/>
    <lineage>
        <taxon>Bacteria</taxon>
        <taxon>Bacillati</taxon>
        <taxon>Actinomycetota</taxon>
        <taxon>Actinomycetes</taxon>
        <taxon>Mycobacteriales</taxon>
        <taxon>Mycobacteriaceae</taxon>
        <taxon>Mycolicibacterium</taxon>
    </lineage>
</organism>
<evidence type="ECO:0008006" key="3">
    <source>
        <dbReference type="Google" id="ProtNLM"/>
    </source>
</evidence>
<dbReference type="KEGG" id="mgad:MGAD_03230"/>